<dbReference type="InterPro" id="IPR011659">
    <property type="entry name" value="WD40"/>
</dbReference>
<dbReference type="InterPro" id="IPR011042">
    <property type="entry name" value="6-blade_b-propeller_TolB-like"/>
</dbReference>
<keyword evidence="4" id="KW-1133">Transmembrane helix</keyword>
<dbReference type="CDD" id="cd00383">
    <property type="entry name" value="trans_reg_C"/>
    <property type="match status" value="1"/>
</dbReference>
<dbReference type="GO" id="GO:0003677">
    <property type="term" value="F:DNA binding"/>
    <property type="evidence" value="ECO:0007669"/>
    <property type="project" value="UniProtKB-UniRule"/>
</dbReference>
<evidence type="ECO:0000313" key="6">
    <source>
        <dbReference type="EMBL" id="SDF36897.1"/>
    </source>
</evidence>
<name>A0A1G7KI87_9BACT</name>
<dbReference type="Gene3D" id="1.10.10.10">
    <property type="entry name" value="Winged helix-like DNA-binding domain superfamily/Winged helix DNA-binding domain"/>
    <property type="match status" value="1"/>
</dbReference>
<organism evidence="6 7">
    <name type="scientific">Terriglobus roseus</name>
    <dbReference type="NCBI Taxonomy" id="392734"/>
    <lineage>
        <taxon>Bacteria</taxon>
        <taxon>Pseudomonadati</taxon>
        <taxon>Acidobacteriota</taxon>
        <taxon>Terriglobia</taxon>
        <taxon>Terriglobales</taxon>
        <taxon>Acidobacteriaceae</taxon>
        <taxon>Terriglobus</taxon>
    </lineage>
</organism>
<evidence type="ECO:0000259" key="5">
    <source>
        <dbReference type="PROSITE" id="PS51755"/>
    </source>
</evidence>
<evidence type="ECO:0000256" key="2">
    <source>
        <dbReference type="ARBA" id="ARBA00023125"/>
    </source>
</evidence>
<dbReference type="PANTHER" id="PTHR36842:SF1">
    <property type="entry name" value="PROTEIN TOLB"/>
    <property type="match status" value="1"/>
</dbReference>
<evidence type="ECO:0000313" key="7">
    <source>
        <dbReference type="Proteomes" id="UP000182427"/>
    </source>
</evidence>
<dbReference type="InterPro" id="IPR036388">
    <property type="entry name" value="WH-like_DNA-bd_sf"/>
</dbReference>
<dbReference type="RefSeq" id="WP_083345168.1">
    <property type="nucleotide sequence ID" value="NZ_LT629690.1"/>
</dbReference>
<dbReference type="PANTHER" id="PTHR36842">
    <property type="entry name" value="PROTEIN TOLB HOMOLOG"/>
    <property type="match status" value="1"/>
</dbReference>
<dbReference type="Pfam" id="PF07676">
    <property type="entry name" value="PD40"/>
    <property type="match status" value="6"/>
</dbReference>
<dbReference type="SMART" id="SM00862">
    <property type="entry name" value="Trans_reg_C"/>
    <property type="match status" value="1"/>
</dbReference>
<feature type="domain" description="OmpR/PhoB-type" evidence="5">
    <location>
        <begin position="6"/>
        <end position="104"/>
    </location>
</feature>
<dbReference type="AlphaFoldDB" id="A0A1G7KI87"/>
<keyword evidence="7" id="KW-1185">Reference proteome</keyword>
<dbReference type="InterPro" id="IPR001867">
    <property type="entry name" value="OmpR/PhoB-type_DNA-bd"/>
</dbReference>
<dbReference type="InterPro" id="IPR016032">
    <property type="entry name" value="Sig_transdc_resp-reg_C-effctor"/>
</dbReference>
<dbReference type="EMBL" id="LT629690">
    <property type="protein sequence ID" value="SDF36897.1"/>
    <property type="molecule type" value="Genomic_DNA"/>
</dbReference>
<feature type="transmembrane region" description="Helical" evidence="4">
    <location>
        <begin position="153"/>
        <end position="175"/>
    </location>
</feature>
<sequence length="725" mass="78782">MSTEHRAPFQAGDWIVEPELNCLRKDDQEKHLEPKVMKVLLALADHPNHVVAKDDLIAAVWPGTFVSDDVLTRCISVLRRVTQDDATMPHFIQTVPKVGYRLLAPLRELPTEPSQEQVLPFPAPELARAESLAETFPQLPIPRQGQPLLLHPAVLAGLAFAILVIVVLGVWRFLWTGTPRETILKTLPFTSRDGEQLQPAFSPDGKTVAYVAVPENGGAQHIYIKSVTAETSAPVTSGPGDDFSPTWSPDGTRIGYLSSSTEGLGIYVVDIRSRATRKVFVPQSASQWEQGALTWSPDGDSLAFPDHAGSNPSSSIVLLNLKTLQSQVLTTPPDGWEGDLTPAFSPDGKRIAFSRASETAVRDLYWIAATGGQAHQITHESAGIDSLAWFPDGKSIVFSSNRGGKSALWRVFLRGGTPARMPIGTEDAAQPTVSRTGNILRVAYTQGSAIWSIIAVTRGAEGVSHEILSSTQEDSAPSFARDGLRFAFQSQRSGFQEIWMAAVDGTGAHPLTHGNGPLTGSPSWGHVHDEILFDSRIGGHSHIFAIRATGGSPQQLTNGDFNDITPRWSNDDNAVYFRSNRGGRWQLWRVDRNGGSPQPVTTGDGIVPQESPDGKFLYFARGGEAGIWRVPVQGGPETEVVSEPAAGYWGYWEVTPHGIVFLDTKQSSLRIYDPATGNSTNFAKLKRLPPRFAGLTMSPNGQQILLTDESHASRHLTLSEMTTGR</sequence>
<evidence type="ECO:0000256" key="4">
    <source>
        <dbReference type="SAM" id="Phobius"/>
    </source>
</evidence>
<keyword evidence="2 3" id="KW-0238">DNA-binding</keyword>
<dbReference type="PROSITE" id="PS51755">
    <property type="entry name" value="OMPR_PHOB"/>
    <property type="match status" value="1"/>
</dbReference>
<dbReference type="Pfam" id="PF00486">
    <property type="entry name" value="Trans_reg_C"/>
    <property type="match status" value="1"/>
</dbReference>
<dbReference type="GO" id="GO:0000160">
    <property type="term" value="P:phosphorelay signal transduction system"/>
    <property type="evidence" value="ECO:0007669"/>
    <property type="project" value="InterPro"/>
</dbReference>
<gene>
    <name evidence="6" type="ORF">SAMN05444167_2195</name>
</gene>
<dbReference type="SUPFAM" id="SSF82171">
    <property type="entry name" value="DPP6 N-terminal domain-like"/>
    <property type="match status" value="3"/>
</dbReference>
<reference evidence="6 7" key="1">
    <citation type="submission" date="2016-10" db="EMBL/GenBank/DDBJ databases">
        <authorList>
            <person name="de Groot N.N."/>
        </authorList>
    </citation>
    <scope>NUCLEOTIDE SEQUENCE [LARGE SCALE GENOMIC DNA]</scope>
    <source>
        <strain evidence="6 7">GAS232</strain>
    </source>
</reference>
<dbReference type="Gene3D" id="2.120.10.30">
    <property type="entry name" value="TolB, C-terminal domain"/>
    <property type="match status" value="4"/>
</dbReference>
<dbReference type="Proteomes" id="UP000182427">
    <property type="component" value="Chromosome I"/>
</dbReference>
<protein>
    <submittedName>
        <fullName evidence="6">Component of the Tol biopolymer transport system</fullName>
    </submittedName>
</protein>
<dbReference type="OrthoDB" id="113438at2"/>
<evidence type="ECO:0000256" key="1">
    <source>
        <dbReference type="ARBA" id="ARBA00009820"/>
    </source>
</evidence>
<keyword evidence="4" id="KW-0812">Transmembrane</keyword>
<accession>A0A1G7KI87</accession>
<evidence type="ECO:0000256" key="3">
    <source>
        <dbReference type="PROSITE-ProRule" id="PRU01091"/>
    </source>
</evidence>
<keyword evidence="4" id="KW-0472">Membrane</keyword>
<dbReference type="GO" id="GO:0006355">
    <property type="term" value="P:regulation of DNA-templated transcription"/>
    <property type="evidence" value="ECO:0007669"/>
    <property type="project" value="InterPro"/>
</dbReference>
<comment type="similarity">
    <text evidence="1">Belongs to the TolB family.</text>
</comment>
<feature type="DNA-binding region" description="OmpR/PhoB-type" evidence="3">
    <location>
        <begin position="6"/>
        <end position="104"/>
    </location>
</feature>
<proteinExistence type="inferred from homology"/>
<dbReference type="SUPFAM" id="SSF46894">
    <property type="entry name" value="C-terminal effector domain of the bipartite response regulators"/>
    <property type="match status" value="1"/>
</dbReference>